<proteinExistence type="predicted"/>
<dbReference type="EMBL" id="CAJVQB010023212">
    <property type="protein sequence ID" value="CAG8801323.1"/>
    <property type="molecule type" value="Genomic_DNA"/>
</dbReference>
<gene>
    <name evidence="1" type="ORF">GMARGA_LOCUS23166</name>
</gene>
<protein>
    <submittedName>
        <fullName evidence="1">29818_t:CDS:1</fullName>
    </submittedName>
</protein>
<keyword evidence="2" id="KW-1185">Reference proteome</keyword>
<reference evidence="1 2" key="1">
    <citation type="submission" date="2021-06" db="EMBL/GenBank/DDBJ databases">
        <authorList>
            <person name="Kallberg Y."/>
            <person name="Tangrot J."/>
            <person name="Rosling A."/>
        </authorList>
    </citation>
    <scope>NUCLEOTIDE SEQUENCE [LARGE SCALE GENOMIC DNA]</scope>
    <source>
        <strain evidence="1 2">120-4 pot B 10/14</strain>
    </source>
</reference>
<organism evidence="1 2">
    <name type="scientific">Gigaspora margarita</name>
    <dbReference type="NCBI Taxonomy" id="4874"/>
    <lineage>
        <taxon>Eukaryota</taxon>
        <taxon>Fungi</taxon>
        <taxon>Fungi incertae sedis</taxon>
        <taxon>Mucoromycota</taxon>
        <taxon>Glomeromycotina</taxon>
        <taxon>Glomeromycetes</taxon>
        <taxon>Diversisporales</taxon>
        <taxon>Gigasporaceae</taxon>
        <taxon>Gigaspora</taxon>
    </lineage>
</organism>
<accession>A0ABN7VVF0</accession>
<comment type="caution">
    <text evidence="1">The sequence shown here is derived from an EMBL/GenBank/DDBJ whole genome shotgun (WGS) entry which is preliminary data.</text>
</comment>
<evidence type="ECO:0000313" key="2">
    <source>
        <dbReference type="Proteomes" id="UP000789901"/>
    </source>
</evidence>
<sequence>IKYLPKLNKKPISKTTITDIDQDSEMSNLGYCSKNIINMNNNDLTKTTINSSSNTEMVKAN</sequence>
<feature type="non-terminal residue" evidence="1">
    <location>
        <position position="1"/>
    </location>
</feature>
<evidence type="ECO:0000313" key="1">
    <source>
        <dbReference type="EMBL" id="CAG8801323.1"/>
    </source>
</evidence>
<name>A0ABN7VVF0_GIGMA</name>
<dbReference type="Proteomes" id="UP000789901">
    <property type="component" value="Unassembled WGS sequence"/>
</dbReference>